<dbReference type="RefSeq" id="XP_067717461.1">
    <property type="nucleotide sequence ID" value="XM_067861360.1"/>
</dbReference>
<evidence type="ECO:0000313" key="3">
    <source>
        <dbReference type="Proteomes" id="UP001497744"/>
    </source>
</evidence>
<dbReference type="EMBL" id="BPLF01000004">
    <property type="protein sequence ID" value="GIX65392.1"/>
    <property type="molecule type" value="Genomic_DNA"/>
</dbReference>
<feature type="region of interest" description="Disordered" evidence="1">
    <location>
        <begin position="80"/>
        <end position="102"/>
    </location>
</feature>
<dbReference type="GO" id="GO:0008168">
    <property type="term" value="F:methyltransferase activity"/>
    <property type="evidence" value="ECO:0007669"/>
    <property type="project" value="UniProtKB-KW"/>
</dbReference>
<feature type="compositionally biased region" description="Low complexity" evidence="1">
    <location>
        <begin position="15"/>
        <end position="27"/>
    </location>
</feature>
<comment type="caution">
    <text evidence="2">The sequence shown here is derived from an EMBL/GenBank/DDBJ whole genome shotgun (WGS) entry which is preliminary data.</text>
</comment>
<evidence type="ECO:0000313" key="2">
    <source>
        <dbReference type="EMBL" id="GIX65392.1"/>
    </source>
</evidence>
<evidence type="ECO:0000256" key="1">
    <source>
        <dbReference type="SAM" id="MobiDB-lite"/>
    </source>
</evidence>
<keyword evidence="3" id="KW-1185">Reference proteome</keyword>
<sequence>MSTASARDGFVSGAGSISPGRSLRGSSSSSCGVYPLTTLHSPGLFPAPGPAAARSAPGTGAPCALSWALSSSIALGTASPGAAASPPPLATTPSSSRTGSATRTCHQYNLRRSPTHHLALHCFADFLTSSEETLDQLLRPYFMTAALRTSSSLFFHTPPFSWILIMPVYFRLQNSAWILDTAAGGAAGGPHPGVACRAPCCPDTSTHYTMLLRKCFKAPLSASILSASRQLSPVCRPGHRCLSGASSPGLDSTDNHLKPRSKTALLGVSATAATVVAGYLLYDAFHVPASVRTALTQIRTNKAVSDLLGDDVTIRSDWTVEQHGDEAFVRVNASGSKTGGMFTCALTQKGGEWKVTALDVIYHER</sequence>
<reference evidence="2 3" key="1">
    <citation type="submission" date="2021-06" db="EMBL/GenBank/DDBJ databases">
        <title>Genome sequence of Babesia caballi.</title>
        <authorList>
            <person name="Yamagishi J."/>
            <person name="Kidaka T."/>
            <person name="Ochi A."/>
        </authorList>
    </citation>
    <scope>NUCLEOTIDE SEQUENCE [LARGE SCALE GENOMIC DNA]</scope>
    <source>
        <strain evidence="2">USDA-D6B2</strain>
    </source>
</reference>
<proteinExistence type="predicted"/>
<keyword evidence="2" id="KW-0808">Transferase</keyword>
<name>A0AAV4LYT0_BABCB</name>
<keyword evidence="2" id="KW-0489">Methyltransferase</keyword>
<dbReference type="Proteomes" id="UP001497744">
    <property type="component" value="Unassembled WGS sequence"/>
</dbReference>
<protein>
    <submittedName>
        <fullName evidence="2">DNA-cytosine methyltransferase, putative</fullName>
    </submittedName>
</protein>
<dbReference type="GO" id="GO:0032259">
    <property type="term" value="P:methylation"/>
    <property type="evidence" value="ECO:0007669"/>
    <property type="project" value="UniProtKB-KW"/>
</dbReference>
<dbReference type="GeneID" id="94196873"/>
<feature type="region of interest" description="Disordered" evidence="1">
    <location>
        <begin position="1"/>
        <end position="27"/>
    </location>
</feature>
<gene>
    <name evidence="2" type="ORF">BcabD6B2_48270</name>
</gene>
<organism evidence="2 3">
    <name type="scientific">Babesia caballi</name>
    <dbReference type="NCBI Taxonomy" id="5871"/>
    <lineage>
        <taxon>Eukaryota</taxon>
        <taxon>Sar</taxon>
        <taxon>Alveolata</taxon>
        <taxon>Apicomplexa</taxon>
        <taxon>Aconoidasida</taxon>
        <taxon>Piroplasmida</taxon>
        <taxon>Babesiidae</taxon>
        <taxon>Babesia</taxon>
    </lineage>
</organism>
<dbReference type="AlphaFoldDB" id="A0AAV4LYT0"/>
<accession>A0AAV4LYT0</accession>